<dbReference type="GO" id="GO:0003676">
    <property type="term" value="F:nucleic acid binding"/>
    <property type="evidence" value="ECO:0007669"/>
    <property type="project" value="InterPro"/>
</dbReference>
<feature type="compositionally biased region" description="Acidic residues" evidence="1">
    <location>
        <begin position="73"/>
        <end position="89"/>
    </location>
</feature>
<reference evidence="2 3" key="1">
    <citation type="submission" date="2016-03" db="EMBL/GenBank/DDBJ databases">
        <title>EvidentialGene: Evidence-directed Construction of Genes on Genomes.</title>
        <authorList>
            <person name="Gilbert D.G."/>
            <person name="Choi J.-H."/>
            <person name="Mockaitis K."/>
            <person name="Colbourne J."/>
            <person name="Pfrender M."/>
        </authorList>
    </citation>
    <scope>NUCLEOTIDE SEQUENCE [LARGE SCALE GENOMIC DNA]</scope>
    <source>
        <strain evidence="2 3">Xinb3</strain>
        <tissue evidence="2">Complete organism</tissue>
    </source>
</reference>
<evidence type="ECO:0008006" key="4">
    <source>
        <dbReference type="Google" id="ProtNLM"/>
    </source>
</evidence>
<keyword evidence="3" id="KW-1185">Reference proteome</keyword>
<sequence length="383" mass="42729">MQGTPACWNKDHSPGRKSCPSVCFQHRKDLVLCRLKWDKGDMHEILVDSRPSEEETSEDLGTNFQGWRGPNDSSEDSPVETSSDDDEPSSESSSSSVPSPLPPRMRPIGWSVTRVPLSTTDGSTTKNLKILGCIWMVPHENGFFCLGAVADWQDTPAVVAAPGVAAVPAVPGLRTIFLTEFQAQNYSRYQEARLRQRNQGIEESGIEYFYDVIDLCRKVDPRMTEKAKVDYLFRGLKPTLLDKIWIVSPKTSAKFLEALKLHTEAAELVIRPYWAISVLGATKVASPELQQRLQSKHSEWDGQSVESADVLTPGIARYNILGEVCFAYRTSIHSSTLESPFFMLYGRDANLPINNFLGAMTAPMVSSSDYLGFLLERRQKKSC</sequence>
<dbReference type="InterPro" id="IPR036397">
    <property type="entry name" value="RNaseH_sf"/>
</dbReference>
<feature type="region of interest" description="Disordered" evidence="1">
    <location>
        <begin position="48"/>
        <end position="109"/>
    </location>
</feature>
<comment type="caution">
    <text evidence="2">The sequence shown here is derived from an EMBL/GenBank/DDBJ whole genome shotgun (WGS) entry which is preliminary data.</text>
</comment>
<dbReference type="Proteomes" id="UP000076858">
    <property type="component" value="Unassembled WGS sequence"/>
</dbReference>
<dbReference type="PANTHER" id="PTHR33194">
    <property type="entry name" value="ZINC KNUCKLE DOMAINCONTAINING PROTEIN"/>
    <property type="match status" value="1"/>
</dbReference>
<accession>A0A164T8B0</accession>
<dbReference type="EMBL" id="LRGB01001865">
    <property type="protein sequence ID" value="KZS10261.1"/>
    <property type="molecule type" value="Genomic_DNA"/>
</dbReference>
<evidence type="ECO:0000313" key="2">
    <source>
        <dbReference type="EMBL" id="KZS10261.1"/>
    </source>
</evidence>
<name>A0A164T8B0_9CRUS</name>
<protein>
    <recommendedName>
        <fullName evidence="4">Retrotransposon gag domain-containing protein</fullName>
    </recommendedName>
</protein>
<dbReference type="PANTHER" id="PTHR33194:SF4">
    <property type="entry name" value="CCHC-TYPE DOMAIN-CONTAINING PROTEIN"/>
    <property type="match status" value="1"/>
</dbReference>
<evidence type="ECO:0000256" key="1">
    <source>
        <dbReference type="SAM" id="MobiDB-lite"/>
    </source>
</evidence>
<dbReference type="AlphaFoldDB" id="A0A164T8B0"/>
<dbReference type="OrthoDB" id="6391949at2759"/>
<gene>
    <name evidence="2" type="ORF">APZ42_025315</name>
</gene>
<proteinExistence type="predicted"/>
<organism evidence="2 3">
    <name type="scientific">Daphnia magna</name>
    <dbReference type="NCBI Taxonomy" id="35525"/>
    <lineage>
        <taxon>Eukaryota</taxon>
        <taxon>Metazoa</taxon>
        <taxon>Ecdysozoa</taxon>
        <taxon>Arthropoda</taxon>
        <taxon>Crustacea</taxon>
        <taxon>Branchiopoda</taxon>
        <taxon>Diplostraca</taxon>
        <taxon>Cladocera</taxon>
        <taxon>Anomopoda</taxon>
        <taxon>Daphniidae</taxon>
        <taxon>Daphnia</taxon>
    </lineage>
</organism>
<evidence type="ECO:0000313" key="3">
    <source>
        <dbReference type="Proteomes" id="UP000076858"/>
    </source>
</evidence>
<dbReference type="Gene3D" id="3.30.420.10">
    <property type="entry name" value="Ribonuclease H-like superfamily/Ribonuclease H"/>
    <property type="match status" value="1"/>
</dbReference>